<protein>
    <submittedName>
        <fullName evidence="1">Uncharacterized protein</fullName>
    </submittedName>
</protein>
<dbReference type="AlphaFoldDB" id="A0A8J4PQP7"/>
<reference evidence="1" key="1">
    <citation type="submission" date="2020-01" db="EMBL/GenBank/DDBJ databases">
        <title>Development of genomics and gene disruption for Polysphondylium violaceum indicates a role for the polyketide synthase stlB in stalk morphogenesis.</title>
        <authorList>
            <person name="Narita B."/>
            <person name="Kawabe Y."/>
            <person name="Kin K."/>
            <person name="Saito T."/>
            <person name="Gibbs R."/>
            <person name="Kuspa A."/>
            <person name="Muzny D."/>
            <person name="Queller D."/>
            <person name="Richards S."/>
            <person name="Strassman J."/>
            <person name="Sucgang R."/>
            <person name="Worley K."/>
            <person name="Schaap P."/>
        </authorList>
    </citation>
    <scope>NUCLEOTIDE SEQUENCE</scope>
    <source>
        <strain evidence="1">QSvi11</strain>
    </source>
</reference>
<keyword evidence="2" id="KW-1185">Reference proteome</keyword>
<sequence>MISNKLIIKNIFQQVLCNFRNETDIHVVKFQLMKLIMVSKDILETIIPLIEYPFTIHLDLLIDIKTSLFFIRKGLKIQFTFSPSKFVSLAENDYDKNQKQMLLDIAPYIKVFTFQNYEGDILLKYFKNFKRIQLLSIQSDNLIDNPIFKYIAAENTETCNSDNNSSNSHDNNNFSKIKKIMISSNIVRDFQKKFDLDCIPERLKNNIETYKVITISQLKNTNQLNQLNNLKTFICFGAYINYNDFFNSIKNHPTLDTLVITKEYNNPNYPIYTSNIMIPLSKNKTITNLTLYTETLEVNHLIYCLNENKCLKYLDLVVYKGNGLEIDPADNDGLNQMESERIEQEREFNLFLSTNQIQTDYINNNTLKYFKAQGFDVELKWGNQSSITNLFLDSRFSCVQNHLHLKALELESIQADTLMQSTTTNIAILLNQGLLPNLEKLGLKCVNHFLSANASKEFWTTMIDYLLKDHSKKLNYFKIISLPISLISFKLLLTAISKTNIYYLQYYLSSPLINTVSTPNAITNVDFDKNSLLKSIGLNQQLLSLSIQNISNSAIENSEILVSILESLKNQLARFSFGGNNLALLNNLQYKRIERILSTTPCLETLATSSPIRSSFEVLIPSIYGISTIPFSIFSL</sequence>
<evidence type="ECO:0000313" key="1">
    <source>
        <dbReference type="EMBL" id="KAF2071843.1"/>
    </source>
</evidence>
<gene>
    <name evidence="1" type="ORF">CYY_006835</name>
</gene>
<comment type="caution">
    <text evidence="1">The sequence shown here is derived from an EMBL/GenBank/DDBJ whole genome shotgun (WGS) entry which is preliminary data.</text>
</comment>
<accession>A0A8J4PQP7</accession>
<dbReference type="EMBL" id="AJWJ01000333">
    <property type="protein sequence ID" value="KAF2071843.1"/>
    <property type="molecule type" value="Genomic_DNA"/>
</dbReference>
<organism evidence="1 2">
    <name type="scientific">Polysphondylium violaceum</name>
    <dbReference type="NCBI Taxonomy" id="133409"/>
    <lineage>
        <taxon>Eukaryota</taxon>
        <taxon>Amoebozoa</taxon>
        <taxon>Evosea</taxon>
        <taxon>Eumycetozoa</taxon>
        <taxon>Dictyostelia</taxon>
        <taxon>Dictyosteliales</taxon>
        <taxon>Dictyosteliaceae</taxon>
        <taxon>Polysphondylium</taxon>
    </lineage>
</organism>
<dbReference type="Proteomes" id="UP000695562">
    <property type="component" value="Unassembled WGS sequence"/>
</dbReference>
<name>A0A8J4PQP7_9MYCE</name>
<evidence type="ECO:0000313" key="2">
    <source>
        <dbReference type="Proteomes" id="UP000695562"/>
    </source>
</evidence>
<proteinExistence type="predicted"/>